<gene>
    <name evidence="2" type="ORF">ACFOUT_17360</name>
</gene>
<organism evidence="2 3">
    <name type="scientific">Euzebyella saccharophila</name>
    <dbReference type="NCBI Taxonomy" id="679664"/>
    <lineage>
        <taxon>Bacteria</taxon>
        <taxon>Pseudomonadati</taxon>
        <taxon>Bacteroidota</taxon>
        <taxon>Flavobacteriia</taxon>
        <taxon>Flavobacteriales</taxon>
        <taxon>Flavobacteriaceae</taxon>
        <taxon>Euzebyella</taxon>
    </lineage>
</organism>
<evidence type="ECO:0000313" key="2">
    <source>
        <dbReference type="EMBL" id="MFC4097657.1"/>
    </source>
</evidence>
<dbReference type="Proteomes" id="UP001595814">
    <property type="component" value="Unassembled WGS sequence"/>
</dbReference>
<name>A0ABV8JXG7_9FLAO</name>
<evidence type="ECO:0000313" key="3">
    <source>
        <dbReference type="Proteomes" id="UP001595814"/>
    </source>
</evidence>
<dbReference type="SUPFAM" id="SSF50969">
    <property type="entry name" value="YVTN repeat-like/Quinoprotein amine dehydrogenase"/>
    <property type="match status" value="1"/>
</dbReference>
<keyword evidence="3" id="KW-1185">Reference proteome</keyword>
<sequence>MKNSVFLIAFVILTSVMFTNCKKDDDSPQPVIENTSPEETTEEEIPEEEPPKIDGTWAVSSSDYYGYKNTSYFIINPDNTLTILNENEMGFRDLSNANYTHDEENSQITINFGYGSSLANYTLTEEELVLSFPDGSVTLSKNETIDDSQWVEELTILEEGDAPWTDRVDIAWNGSQILIGNGYQAEDIGLVNPETFALDGTITTTRSAFAVEIEKYDDPAKYIFQTDNGSSKFFIYSESDNSFEKESINLGSWLYGLASVDFQKIWAASGNEDALYLYNYNTDTIEQTIELDGTRPYGLDYQDNHLYICTGYMLYKCDVSDGLKVVNSYTIPDVRIYGVAYDGSNFWVYGERGNEGKLIKVDLSI</sequence>
<dbReference type="RefSeq" id="WP_192463234.1">
    <property type="nucleotide sequence ID" value="NZ_JACYFJ010000006.1"/>
</dbReference>
<feature type="compositionally biased region" description="Acidic residues" evidence="1">
    <location>
        <begin position="39"/>
        <end position="48"/>
    </location>
</feature>
<comment type="caution">
    <text evidence="2">The sequence shown here is derived from an EMBL/GenBank/DDBJ whole genome shotgun (WGS) entry which is preliminary data.</text>
</comment>
<reference evidence="3" key="1">
    <citation type="journal article" date="2019" name="Int. J. Syst. Evol. Microbiol.">
        <title>The Global Catalogue of Microorganisms (GCM) 10K type strain sequencing project: providing services to taxonomists for standard genome sequencing and annotation.</title>
        <authorList>
            <consortium name="The Broad Institute Genomics Platform"/>
            <consortium name="The Broad Institute Genome Sequencing Center for Infectious Disease"/>
            <person name="Wu L."/>
            <person name="Ma J."/>
        </authorList>
    </citation>
    <scope>NUCLEOTIDE SEQUENCE [LARGE SCALE GENOMIC DNA]</scope>
    <source>
        <strain evidence="3">CECT 7477</strain>
    </source>
</reference>
<evidence type="ECO:0000256" key="1">
    <source>
        <dbReference type="SAM" id="MobiDB-lite"/>
    </source>
</evidence>
<dbReference type="EMBL" id="JBHSAW010000024">
    <property type="protein sequence ID" value="MFC4097657.1"/>
    <property type="molecule type" value="Genomic_DNA"/>
</dbReference>
<dbReference type="InterPro" id="IPR011044">
    <property type="entry name" value="Quino_amine_DH_bsu"/>
</dbReference>
<dbReference type="InterPro" id="IPR015943">
    <property type="entry name" value="WD40/YVTN_repeat-like_dom_sf"/>
</dbReference>
<accession>A0ABV8JXG7</accession>
<feature type="region of interest" description="Disordered" evidence="1">
    <location>
        <begin position="24"/>
        <end position="53"/>
    </location>
</feature>
<dbReference type="Gene3D" id="2.130.10.10">
    <property type="entry name" value="YVTN repeat-like/Quinoprotein amine dehydrogenase"/>
    <property type="match status" value="1"/>
</dbReference>
<protein>
    <submittedName>
        <fullName evidence="2">YncE family protein</fullName>
    </submittedName>
</protein>
<proteinExistence type="predicted"/>